<evidence type="ECO:0000256" key="1">
    <source>
        <dbReference type="SAM" id="MobiDB-lite"/>
    </source>
</evidence>
<organism evidence="2 3">
    <name type="scientific">Marchantia polymorpha subsp. ruderalis</name>
    <dbReference type="NCBI Taxonomy" id="1480154"/>
    <lineage>
        <taxon>Eukaryota</taxon>
        <taxon>Viridiplantae</taxon>
        <taxon>Streptophyta</taxon>
        <taxon>Embryophyta</taxon>
        <taxon>Marchantiophyta</taxon>
        <taxon>Marchantiopsida</taxon>
        <taxon>Marchantiidae</taxon>
        <taxon>Marchantiales</taxon>
        <taxon>Marchantiaceae</taxon>
        <taxon>Marchantia</taxon>
    </lineage>
</organism>
<accession>A0A176WG53</accession>
<dbReference type="AlphaFoldDB" id="A0A176WG53"/>
<dbReference type="Proteomes" id="UP000077202">
    <property type="component" value="Unassembled WGS sequence"/>
</dbReference>
<gene>
    <name evidence="2" type="ORF">AXG93_2834s1050</name>
</gene>
<dbReference type="EMBL" id="LVLJ01000950">
    <property type="protein sequence ID" value="OAE31874.1"/>
    <property type="molecule type" value="Genomic_DNA"/>
</dbReference>
<reference evidence="2" key="1">
    <citation type="submission" date="2016-03" db="EMBL/GenBank/DDBJ databases">
        <title>Mechanisms controlling the formation of the plant cell surface in tip-growing cells are functionally conserved among land plants.</title>
        <authorList>
            <person name="Honkanen S."/>
            <person name="Jones V.A."/>
            <person name="Morieri G."/>
            <person name="Champion C."/>
            <person name="Hetherington A.J."/>
            <person name="Kelly S."/>
            <person name="Saint-Marcoux D."/>
            <person name="Proust H."/>
            <person name="Prescott H."/>
            <person name="Dolan L."/>
        </authorList>
    </citation>
    <scope>NUCLEOTIDE SEQUENCE [LARGE SCALE GENOMIC DNA]</scope>
    <source>
        <tissue evidence="2">Whole gametophyte</tissue>
    </source>
</reference>
<evidence type="ECO:0000313" key="3">
    <source>
        <dbReference type="Proteomes" id="UP000077202"/>
    </source>
</evidence>
<protein>
    <submittedName>
        <fullName evidence="2">Uncharacterized protein</fullName>
    </submittedName>
</protein>
<evidence type="ECO:0000313" key="2">
    <source>
        <dbReference type="EMBL" id="OAE31874.1"/>
    </source>
</evidence>
<comment type="caution">
    <text evidence="2">The sequence shown here is derived from an EMBL/GenBank/DDBJ whole genome shotgun (WGS) entry which is preliminary data.</text>
</comment>
<sequence>MCRALIERVQIFPNLAKELLRRGRVTQRHAIEELQVASLVVVRGPHLEKAMESPNLPRGSPTAVSLSSMSFAEWKVLFRPVSCSNKSRPKMSYADNSVALDKLCTTPPPQVLRLTSVTMKEKQEKVGLLAEHERGQGPAGTAEEMERYFAPNNDGPVKSKAGPGRQHYNTQATGEMQKDCRADIATAFEASSMQMCPTVRTVRGLTWRRTDLGSTPSHKLGLSSDLTNETG</sequence>
<feature type="region of interest" description="Disordered" evidence="1">
    <location>
        <begin position="149"/>
        <end position="175"/>
    </location>
</feature>
<keyword evidence="3" id="KW-1185">Reference proteome</keyword>
<name>A0A176WG53_MARPO</name>
<feature type="region of interest" description="Disordered" evidence="1">
    <location>
        <begin position="210"/>
        <end position="231"/>
    </location>
</feature>
<proteinExistence type="predicted"/>